<dbReference type="EMBL" id="ATMH01010909">
    <property type="protein sequence ID" value="EPY16750.1"/>
    <property type="molecule type" value="Genomic_DNA"/>
</dbReference>
<name>S9V1R9_9TRYP</name>
<evidence type="ECO:0000313" key="2">
    <source>
        <dbReference type="Proteomes" id="UP000015354"/>
    </source>
</evidence>
<reference evidence="1 2" key="1">
    <citation type="journal article" date="2013" name="PLoS ONE">
        <title>Predicting the Proteins of Angomonas deanei, Strigomonas culicis and Their Respective Endosymbionts Reveals New Aspects of the Trypanosomatidae Family.</title>
        <authorList>
            <person name="Motta M.C."/>
            <person name="Martins A.C."/>
            <person name="de Souza S.S."/>
            <person name="Catta-Preta C.M."/>
            <person name="Silva R."/>
            <person name="Klein C.C."/>
            <person name="de Almeida L.G."/>
            <person name="de Lima Cunha O."/>
            <person name="Ciapina L.P."/>
            <person name="Brocchi M."/>
            <person name="Colabardini A.C."/>
            <person name="de Araujo Lima B."/>
            <person name="Machado C.R."/>
            <person name="de Almeida Soares C.M."/>
            <person name="Probst C.M."/>
            <person name="de Menezes C.B."/>
            <person name="Thompson C.E."/>
            <person name="Bartholomeu D.C."/>
            <person name="Gradia D.F."/>
            <person name="Pavoni D.P."/>
            <person name="Grisard E.C."/>
            <person name="Fantinatti-Garboggini F."/>
            <person name="Marchini F.K."/>
            <person name="Rodrigues-Luiz G.F."/>
            <person name="Wagner G."/>
            <person name="Goldman G.H."/>
            <person name="Fietto J.L."/>
            <person name="Elias M.C."/>
            <person name="Goldman M.H."/>
            <person name="Sagot M.F."/>
            <person name="Pereira M."/>
            <person name="Stoco P.H."/>
            <person name="de Mendonca-Neto R.P."/>
            <person name="Teixeira S.M."/>
            <person name="Maciel T.E."/>
            <person name="de Oliveira Mendes T.A."/>
            <person name="Urmenyi T.P."/>
            <person name="de Souza W."/>
            <person name="Schenkman S."/>
            <person name="de Vasconcelos A.T."/>
        </authorList>
    </citation>
    <scope>NUCLEOTIDE SEQUENCE [LARGE SCALE GENOMIC DNA]</scope>
</reference>
<accession>S9V1R9</accession>
<comment type="caution">
    <text evidence="1">The sequence shown here is derived from an EMBL/GenBank/DDBJ whole genome shotgun (WGS) entry which is preliminary data.</text>
</comment>
<proteinExistence type="predicted"/>
<sequence>MVLKHVGEGEKRAPMDKPTAEGVQVLHWQDTNQRCSHVHCTCSVDLLKTKYSRGELYSAAPVLKTHHVAVEMQPFILYVPLVPLQQLVRLTQSRLRA</sequence>
<dbReference type="AlphaFoldDB" id="S9V1R9"/>
<protein>
    <submittedName>
        <fullName evidence="1">Uncharacterized protein</fullName>
    </submittedName>
</protein>
<organism evidence="1 2">
    <name type="scientific">Strigomonas culicis</name>
    <dbReference type="NCBI Taxonomy" id="28005"/>
    <lineage>
        <taxon>Eukaryota</taxon>
        <taxon>Discoba</taxon>
        <taxon>Euglenozoa</taxon>
        <taxon>Kinetoplastea</taxon>
        <taxon>Metakinetoplastina</taxon>
        <taxon>Trypanosomatida</taxon>
        <taxon>Trypanosomatidae</taxon>
        <taxon>Strigomonadinae</taxon>
        <taxon>Strigomonas</taxon>
    </lineage>
</organism>
<keyword evidence="2" id="KW-1185">Reference proteome</keyword>
<gene>
    <name evidence="1" type="ORF">STCU_11022</name>
</gene>
<evidence type="ECO:0000313" key="1">
    <source>
        <dbReference type="EMBL" id="EPY16750.1"/>
    </source>
</evidence>
<dbReference type="Proteomes" id="UP000015354">
    <property type="component" value="Unassembled WGS sequence"/>
</dbReference>